<name>A0ABV0BH46_9HYPH</name>
<evidence type="ECO:0000256" key="2">
    <source>
        <dbReference type="ARBA" id="ARBA00022448"/>
    </source>
</evidence>
<dbReference type="PANTHER" id="PTHR30450:SF1">
    <property type="entry name" value="D-METHIONINE TRANSPORT SYSTEM PERMEASE PROTEIN METI-RELATED"/>
    <property type="match status" value="1"/>
</dbReference>
<proteinExistence type="inferred from homology"/>
<dbReference type="PROSITE" id="PS50928">
    <property type="entry name" value="ABC_TM1"/>
    <property type="match status" value="1"/>
</dbReference>
<reference evidence="9 10" key="1">
    <citation type="submission" date="2024-04" db="EMBL/GenBank/DDBJ databases">
        <title>A novel species isolated from cricket.</title>
        <authorList>
            <person name="Wang H.-C."/>
        </authorList>
    </citation>
    <scope>NUCLEOTIDE SEQUENCE [LARGE SCALE GENOMIC DNA]</scope>
    <source>
        <strain evidence="9 10">WL0021</strain>
    </source>
</reference>
<evidence type="ECO:0000256" key="7">
    <source>
        <dbReference type="RuleBase" id="RU363032"/>
    </source>
</evidence>
<dbReference type="InterPro" id="IPR051322">
    <property type="entry name" value="AA_ABC_Transporter_Permease"/>
</dbReference>
<dbReference type="SUPFAM" id="SSF161098">
    <property type="entry name" value="MetI-like"/>
    <property type="match status" value="1"/>
</dbReference>
<comment type="caution">
    <text evidence="9">The sequence shown here is derived from an EMBL/GenBank/DDBJ whole genome shotgun (WGS) entry which is preliminary data.</text>
</comment>
<keyword evidence="6 7" id="KW-0472">Membrane</keyword>
<feature type="transmembrane region" description="Helical" evidence="7">
    <location>
        <begin position="35"/>
        <end position="58"/>
    </location>
</feature>
<keyword evidence="5 7" id="KW-1133">Transmembrane helix</keyword>
<comment type="similarity">
    <text evidence="7">Belongs to the binding-protein-dependent transport system permease family.</text>
</comment>
<dbReference type="PANTHER" id="PTHR30450">
    <property type="entry name" value="ABC TRANSPORTER PERMEASE"/>
    <property type="match status" value="1"/>
</dbReference>
<dbReference type="InterPro" id="IPR035906">
    <property type="entry name" value="MetI-like_sf"/>
</dbReference>
<feature type="transmembrane region" description="Helical" evidence="7">
    <location>
        <begin position="170"/>
        <end position="189"/>
    </location>
</feature>
<comment type="subcellular location">
    <subcellularLocation>
        <location evidence="1 7">Cell membrane</location>
        <topology evidence="1 7">Multi-pass membrane protein</topology>
    </subcellularLocation>
</comment>
<dbReference type="InterPro" id="IPR000515">
    <property type="entry name" value="MetI-like"/>
</dbReference>
<evidence type="ECO:0000256" key="5">
    <source>
        <dbReference type="ARBA" id="ARBA00022989"/>
    </source>
</evidence>
<evidence type="ECO:0000313" key="10">
    <source>
        <dbReference type="Proteomes" id="UP001418637"/>
    </source>
</evidence>
<gene>
    <name evidence="9" type="ORF">WJT86_03930</name>
</gene>
<keyword evidence="3" id="KW-1003">Cell membrane</keyword>
<evidence type="ECO:0000256" key="4">
    <source>
        <dbReference type="ARBA" id="ARBA00022692"/>
    </source>
</evidence>
<organism evidence="9 10">
    <name type="scientific">Hohaiivirga grylli</name>
    <dbReference type="NCBI Taxonomy" id="3133970"/>
    <lineage>
        <taxon>Bacteria</taxon>
        <taxon>Pseudomonadati</taxon>
        <taxon>Pseudomonadota</taxon>
        <taxon>Alphaproteobacteria</taxon>
        <taxon>Hyphomicrobiales</taxon>
        <taxon>Methylobacteriaceae</taxon>
        <taxon>Hohaiivirga</taxon>
    </lineage>
</organism>
<dbReference type="EMBL" id="JBBYXI010000001">
    <property type="protein sequence ID" value="MEN3930209.1"/>
    <property type="molecule type" value="Genomic_DNA"/>
</dbReference>
<keyword evidence="4 7" id="KW-0812">Transmembrane</keyword>
<evidence type="ECO:0000256" key="6">
    <source>
        <dbReference type="ARBA" id="ARBA00023136"/>
    </source>
</evidence>
<feature type="domain" description="ABC transmembrane type-1" evidence="8">
    <location>
        <begin position="1"/>
        <end position="186"/>
    </location>
</feature>
<evidence type="ECO:0000256" key="3">
    <source>
        <dbReference type="ARBA" id="ARBA00022475"/>
    </source>
</evidence>
<evidence type="ECO:0000313" key="9">
    <source>
        <dbReference type="EMBL" id="MEN3930209.1"/>
    </source>
</evidence>
<accession>A0ABV0BH46</accession>
<dbReference type="Gene3D" id="1.10.3720.10">
    <property type="entry name" value="MetI-like"/>
    <property type="match status" value="1"/>
</dbReference>
<dbReference type="Pfam" id="PF00528">
    <property type="entry name" value="BPD_transp_1"/>
    <property type="match status" value="1"/>
</dbReference>
<dbReference type="Proteomes" id="UP001418637">
    <property type="component" value="Unassembled WGS sequence"/>
</dbReference>
<protein>
    <submittedName>
        <fullName evidence="9">Methionine ABC transporter permease</fullName>
    </submittedName>
</protein>
<evidence type="ECO:0000256" key="1">
    <source>
        <dbReference type="ARBA" id="ARBA00004651"/>
    </source>
</evidence>
<feature type="transmembrane region" description="Helical" evidence="7">
    <location>
        <begin position="128"/>
        <end position="150"/>
    </location>
</feature>
<dbReference type="RefSeq" id="WP_346336300.1">
    <property type="nucleotide sequence ID" value="NZ_JBBYXI010000001.1"/>
</dbReference>
<evidence type="ECO:0000259" key="8">
    <source>
        <dbReference type="PROSITE" id="PS50928"/>
    </source>
</evidence>
<feature type="transmembrane region" description="Helical" evidence="7">
    <location>
        <begin position="64"/>
        <end position="87"/>
    </location>
</feature>
<dbReference type="CDD" id="cd06261">
    <property type="entry name" value="TM_PBP2"/>
    <property type="match status" value="1"/>
</dbReference>
<feature type="transmembrane region" description="Helical" evidence="7">
    <location>
        <begin position="6"/>
        <end position="23"/>
    </location>
</feature>
<sequence length="212" mass="22581">MVGIATLIATVIGIPLGVFLATSKRGELLAMPITSRIVGAIVNALRAIPFIILAVYIFPITRWVVGSAIGTAAAIVPLTIAAIPFIARLVETHIREVDQGLVEAARAFGANPFQIIWKVLLPESLPGIVLVLTLAIISLIGFSAMVGAIGGGGLGDVALRWGYAQNKIDVMNVIVVLLIVVNQLVQMFGEYISRRINKRVIIRNTPKPDSLS</sequence>
<keyword evidence="10" id="KW-1185">Reference proteome</keyword>
<keyword evidence="2 7" id="KW-0813">Transport</keyword>